<keyword evidence="1" id="KW-0812">Transmembrane</keyword>
<dbReference type="RefSeq" id="WP_378600496.1">
    <property type="nucleotide sequence ID" value="NZ_JBHSQN010000002.1"/>
</dbReference>
<evidence type="ECO:0000313" key="3">
    <source>
        <dbReference type="Proteomes" id="UP001596223"/>
    </source>
</evidence>
<comment type="caution">
    <text evidence="2">The sequence shown here is derived from an EMBL/GenBank/DDBJ whole genome shotgun (WGS) entry which is preliminary data.</text>
</comment>
<reference evidence="3" key="1">
    <citation type="journal article" date="2019" name="Int. J. Syst. Evol. Microbiol.">
        <title>The Global Catalogue of Microorganisms (GCM) 10K type strain sequencing project: providing services to taxonomists for standard genome sequencing and annotation.</title>
        <authorList>
            <consortium name="The Broad Institute Genomics Platform"/>
            <consortium name="The Broad Institute Genome Sequencing Center for Infectious Disease"/>
            <person name="Wu L."/>
            <person name="Ma J."/>
        </authorList>
    </citation>
    <scope>NUCLEOTIDE SEQUENCE [LARGE SCALE GENOMIC DNA]</scope>
    <source>
        <strain evidence="3">CCUG 36956</strain>
    </source>
</reference>
<accession>A0ABW1JNA3</accession>
<keyword evidence="1" id="KW-1133">Transmembrane helix</keyword>
<evidence type="ECO:0000313" key="2">
    <source>
        <dbReference type="EMBL" id="MFC6010500.1"/>
    </source>
</evidence>
<sequence length="115" mass="12691">MTDTPDGPEESSRDRQEFEEIVADLTDEPHVAKDYEDKVTDAKYGLLAAGDQVRDTADQVRAATEEQTRQAADKIESSVPEPVADHGKQAIRLMPVVAAAISAAALVYRLVRRRR</sequence>
<keyword evidence="3" id="KW-1185">Reference proteome</keyword>
<dbReference type="EMBL" id="JBHSQN010000002">
    <property type="protein sequence ID" value="MFC6010500.1"/>
    <property type="molecule type" value="Genomic_DNA"/>
</dbReference>
<name>A0ABW1JNA3_9NOCA</name>
<gene>
    <name evidence="2" type="ORF">ACFP3H_05515</name>
</gene>
<feature type="transmembrane region" description="Helical" evidence="1">
    <location>
        <begin position="90"/>
        <end position="111"/>
    </location>
</feature>
<keyword evidence="1" id="KW-0472">Membrane</keyword>
<proteinExistence type="predicted"/>
<dbReference type="Proteomes" id="UP001596223">
    <property type="component" value="Unassembled WGS sequence"/>
</dbReference>
<evidence type="ECO:0000256" key="1">
    <source>
        <dbReference type="SAM" id="Phobius"/>
    </source>
</evidence>
<evidence type="ECO:0008006" key="4">
    <source>
        <dbReference type="Google" id="ProtNLM"/>
    </source>
</evidence>
<organism evidence="2 3">
    <name type="scientific">Nocardia lasii</name>
    <dbReference type="NCBI Taxonomy" id="1616107"/>
    <lineage>
        <taxon>Bacteria</taxon>
        <taxon>Bacillati</taxon>
        <taxon>Actinomycetota</taxon>
        <taxon>Actinomycetes</taxon>
        <taxon>Mycobacteriales</taxon>
        <taxon>Nocardiaceae</taxon>
        <taxon>Nocardia</taxon>
    </lineage>
</organism>
<protein>
    <recommendedName>
        <fullName evidence="4">DUF3618 domain-containing protein</fullName>
    </recommendedName>
</protein>